<organism evidence="1 2">
    <name type="scientific">Puniceibacterium antarcticum</name>
    <dbReference type="NCBI Taxonomy" id="1206336"/>
    <lineage>
        <taxon>Bacteria</taxon>
        <taxon>Pseudomonadati</taxon>
        <taxon>Pseudomonadota</taxon>
        <taxon>Alphaproteobacteria</taxon>
        <taxon>Rhodobacterales</taxon>
        <taxon>Paracoccaceae</taxon>
        <taxon>Puniceibacterium</taxon>
    </lineage>
</organism>
<reference evidence="1 2" key="1">
    <citation type="submission" date="2013-09" db="EMBL/GenBank/DDBJ databases">
        <title>Genome sequencing of Phaeobacter antarcticus sp. nov. SM1211.</title>
        <authorList>
            <person name="Zhang X.-Y."/>
            <person name="Liu C."/>
            <person name="Chen X.-L."/>
            <person name="Xie B.-B."/>
            <person name="Qin Q.-L."/>
            <person name="Rong J.-C."/>
            <person name="Zhang Y.-Z."/>
        </authorList>
    </citation>
    <scope>NUCLEOTIDE SEQUENCE [LARGE SCALE GENOMIC DNA]</scope>
    <source>
        <strain evidence="1 2">SM1211</strain>
    </source>
</reference>
<evidence type="ECO:0000313" key="1">
    <source>
        <dbReference type="EMBL" id="PIL17897.1"/>
    </source>
</evidence>
<dbReference type="EMBL" id="AWWI01000147">
    <property type="protein sequence ID" value="PIL17897.1"/>
    <property type="molecule type" value="Genomic_DNA"/>
</dbReference>
<keyword evidence="2" id="KW-1185">Reference proteome</keyword>
<comment type="caution">
    <text evidence="1">The sequence shown here is derived from an EMBL/GenBank/DDBJ whole genome shotgun (WGS) entry which is preliminary data.</text>
</comment>
<dbReference type="Proteomes" id="UP000231259">
    <property type="component" value="Unassembled WGS sequence"/>
</dbReference>
<name>A0A2G8R8N2_9RHOB</name>
<gene>
    <name evidence="1" type="ORF">P775_22580</name>
</gene>
<evidence type="ECO:0000313" key="2">
    <source>
        <dbReference type="Proteomes" id="UP000231259"/>
    </source>
</evidence>
<accession>A0A2G8R8N2</accession>
<dbReference type="AlphaFoldDB" id="A0A2G8R8N2"/>
<sequence>MHNTLWDHVTGLVKQVPSRIHTFRALVDEALARGKQCGASLLTFALRLDEAPAHWPPPEDLT</sequence>
<protein>
    <submittedName>
        <fullName evidence="1">Uncharacterized protein</fullName>
    </submittedName>
</protein>
<proteinExistence type="predicted"/>